<dbReference type="Pfam" id="PF00023">
    <property type="entry name" value="Ank"/>
    <property type="match status" value="2"/>
</dbReference>
<dbReference type="Proteomes" id="UP000215902">
    <property type="component" value="Unassembled WGS sequence"/>
</dbReference>
<feature type="repeat" description="ANK" evidence="3">
    <location>
        <begin position="435"/>
        <end position="467"/>
    </location>
</feature>
<evidence type="ECO:0000256" key="2">
    <source>
        <dbReference type="ARBA" id="ARBA00023043"/>
    </source>
</evidence>
<proteinExistence type="predicted"/>
<keyword evidence="2 3" id="KW-0040">ANK repeat</keyword>
<keyword evidence="6" id="KW-1185">Reference proteome</keyword>
<feature type="repeat" description="ANK" evidence="3">
    <location>
        <begin position="369"/>
        <end position="401"/>
    </location>
</feature>
<dbReference type="PANTHER" id="PTHR24198:SF165">
    <property type="entry name" value="ANKYRIN REPEAT-CONTAINING PROTEIN-RELATED"/>
    <property type="match status" value="1"/>
</dbReference>
<dbReference type="PROSITE" id="PS50088">
    <property type="entry name" value="ANK_REPEAT"/>
    <property type="match status" value="9"/>
</dbReference>
<feature type="region of interest" description="Disordered" evidence="4">
    <location>
        <begin position="1"/>
        <end position="22"/>
    </location>
</feature>
<reference evidence="5 6" key="1">
    <citation type="submission" date="2017-06" db="EMBL/GenBank/DDBJ databases">
        <title>A platform for efficient transgenesis in Macrostomum lignano, a flatworm model organism for stem cell research.</title>
        <authorList>
            <person name="Berezikov E."/>
        </authorList>
    </citation>
    <scope>NUCLEOTIDE SEQUENCE [LARGE SCALE GENOMIC DNA]</scope>
    <source>
        <strain evidence="5">DV1</strain>
        <tissue evidence="5">Whole organism</tissue>
    </source>
</reference>
<dbReference type="PANTHER" id="PTHR24198">
    <property type="entry name" value="ANKYRIN REPEAT AND PROTEIN KINASE DOMAIN-CONTAINING PROTEIN"/>
    <property type="match status" value="1"/>
</dbReference>
<evidence type="ECO:0000256" key="3">
    <source>
        <dbReference type="PROSITE-ProRule" id="PRU00023"/>
    </source>
</evidence>
<evidence type="ECO:0000313" key="5">
    <source>
        <dbReference type="EMBL" id="PAA90450.1"/>
    </source>
</evidence>
<dbReference type="EMBL" id="NIVC01000110">
    <property type="protein sequence ID" value="PAA90450.1"/>
    <property type="molecule type" value="Genomic_DNA"/>
</dbReference>
<evidence type="ECO:0000256" key="4">
    <source>
        <dbReference type="SAM" id="MobiDB-lite"/>
    </source>
</evidence>
<dbReference type="SUPFAM" id="SSF48403">
    <property type="entry name" value="Ankyrin repeat"/>
    <property type="match status" value="2"/>
</dbReference>
<feature type="repeat" description="ANK" evidence="3">
    <location>
        <begin position="307"/>
        <end position="339"/>
    </location>
</feature>
<name>A0A267GWP6_9PLAT</name>
<dbReference type="OrthoDB" id="9995210at2759"/>
<feature type="repeat" description="ANK" evidence="3">
    <location>
        <begin position="204"/>
        <end position="236"/>
    </location>
</feature>
<keyword evidence="1" id="KW-0677">Repeat</keyword>
<dbReference type="InterPro" id="IPR036770">
    <property type="entry name" value="Ankyrin_rpt-contain_sf"/>
</dbReference>
<dbReference type="Pfam" id="PF12796">
    <property type="entry name" value="Ank_2"/>
    <property type="match status" value="3"/>
</dbReference>
<sequence>MTEHEPPPVTFGRPLGRPEPPQFDSVLESLESGDCGLLTEWLSRGGSPDEQDSNGRSFLHVASFLGNADAAQLLVEASANVDLAAADGFTPLHEAVLGGSERLTRLLLRAGASPAVRTVSGALPMHLAAIIGSGDDIARLLAGPTCAATDSRQAATGLGPLRTPLFLSVFYGRAGAVDALTAAGADSNCCTSEIVMDSQLLLFEGRPAMSAAARLGNAEIVRILLSVAADPDRRNPNCPRGLTPLHEAVLFRNIDVMSHLISAGVNVEITDEKGFTPLQFCAVSDSATEAAAVLIRAGAKVDSSSDAGLAPLHIAAYSGCKEVAKLLIGARANVDITDKKGCTNLQYGVVNDCATEAAARANVDSSSDTGETPLHLSVRCGCQEVAKLLIGARANVDAQDLDGDTPLHTAVHKRRAELVAMLLRAGARVDLLNSNGRTPLALAVNKENQEIVSELIRAGASVDMSSNNNEDLVMQAISDRQLSMARILIDASAYIDRENSLEWFNFALSTGFTEAVQLLIDAGVGLDQTGSMGRFLAGLSMFPRNESVRKLLLASGAEMPPDVIISCFSAPFSPLLAPFSAPQPSRPAAAPTIRSAEEQRQFSSRLSEAMRAAGFKQANAAVQSGAAAALQDILRDLQDNKNIFVFGSFADGWGSSLETLNGEISPDSDIDVTCLESSRLLCLDCGSAGWTACSGCDRDAIRVQCKNGHAYYEHGSTGPNKARNQPSKFTAIFSASHVDFDLISAVPCCRYPHIELLQPGYSNCRGQPSQMSQRILNQLNQEALGDSPKCHAVAASPPHKRPGSCMRVSTTLLERAVMHSLTTVQGQFFILVKFLIKKVISIEMKVSGLKTYMAKNLLFYMLDETPEEEWKPDNLLQLVRQSLQLLVEMMESSDSDAVCMKHFFLRDADVYFKKGQQPKKDIVDAVNGVIDELPRWLHQFQGQLRENASNSVRFEPFQLLIGLPKFRDVQRYSGYSSIYGLVRHCLLKLGSDRRGQWESEHLSELLQLIGELPDCARSARESLRLMAHLKVGAPLDAAGAAAELTGQESSGIECPESPGGGSELLSVSEAKELVRRHLEETDSAAVFDFNFEEGLDFGFLPSRGNLSLINSAGSRFESDFSGTKIPKVDFRKLLASLAAQDEAASIEMQNVEPNLQIISAVSSKFLVLVSEFDDENVSSFFNMLSEIIQQVPQLFDFVFHMVRLRHNYLLSVSPLTFVTILNFQVENFPEFRSFMVNFIAGGLHCILQDKTPEDLVNLRAEATDPQALQQFLQSEIDAVPSDPDLPSSLQPFLERIHEFLQDERILSLLTVLLPMALDAAERLRSEDEAGEMRQLPGPQEDAEG</sequence>
<feature type="region of interest" description="Disordered" evidence="4">
    <location>
        <begin position="1324"/>
        <end position="1344"/>
    </location>
</feature>
<feature type="repeat" description="ANK" evidence="3">
    <location>
        <begin position="402"/>
        <end position="434"/>
    </location>
</feature>
<dbReference type="SMART" id="SM00248">
    <property type="entry name" value="ANK"/>
    <property type="match status" value="11"/>
</dbReference>
<feature type="repeat" description="ANK" evidence="3">
    <location>
        <begin position="240"/>
        <end position="272"/>
    </location>
</feature>
<gene>
    <name evidence="5" type="ORF">BOX15_Mlig024982g1</name>
</gene>
<comment type="caution">
    <text evidence="5">The sequence shown here is derived from an EMBL/GenBank/DDBJ whole genome shotgun (WGS) entry which is preliminary data.</text>
</comment>
<feature type="repeat" description="ANK" evidence="3">
    <location>
        <begin position="54"/>
        <end position="86"/>
    </location>
</feature>
<evidence type="ECO:0000256" key="1">
    <source>
        <dbReference type="ARBA" id="ARBA00022737"/>
    </source>
</evidence>
<organism evidence="5 6">
    <name type="scientific">Macrostomum lignano</name>
    <dbReference type="NCBI Taxonomy" id="282301"/>
    <lineage>
        <taxon>Eukaryota</taxon>
        <taxon>Metazoa</taxon>
        <taxon>Spiralia</taxon>
        <taxon>Lophotrochozoa</taxon>
        <taxon>Platyhelminthes</taxon>
        <taxon>Rhabditophora</taxon>
        <taxon>Macrostomorpha</taxon>
        <taxon>Macrostomida</taxon>
        <taxon>Macrostomidae</taxon>
        <taxon>Macrostomum</taxon>
    </lineage>
</organism>
<feature type="repeat" description="ANK" evidence="3">
    <location>
        <begin position="273"/>
        <end position="306"/>
    </location>
</feature>
<accession>A0A267GWP6</accession>
<dbReference type="InterPro" id="IPR002110">
    <property type="entry name" value="Ankyrin_rpt"/>
</dbReference>
<dbReference type="Gene3D" id="1.10.1410.40">
    <property type="match status" value="1"/>
</dbReference>
<evidence type="ECO:0000313" key="6">
    <source>
        <dbReference type="Proteomes" id="UP000215902"/>
    </source>
</evidence>
<dbReference type="PROSITE" id="PS50297">
    <property type="entry name" value="ANK_REP_REGION"/>
    <property type="match status" value="8"/>
</dbReference>
<dbReference type="STRING" id="282301.A0A267GWP6"/>
<protein>
    <submittedName>
        <fullName evidence="5">Uncharacterized protein</fullName>
    </submittedName>
</protein>
<feature type="repeat" description="ANK" evidence="3">
    <location>
        <begin position="87"/>
        <end position="119"/>
    </location>
</feature>
<dbReference type="Gene3D" id="1.25.40.20">
    <property type="entry name" value="Ankyrin repeat-containing domain"/>
    <property type="match status" value="2"/>
</dbReference>